<sequence>MLKLETDRLDYGDQLRAPDGYRLHSALTTTYSLDLETLAAASLALTLDQVIKEDDEAELSGERLALLEALDRLQNRLLVFHQRGNIKVPEKFNRLFALLEPLIAPVIALEGAAGAFASFHPKMWLLRFEPDEADAPDRWRLLVLSRNLTFDRSWDVAASLDGQSGGRRPNGDKRLVDFLRSLSRDPAHAAFIEGMCEGLESVAWTAPDPFDAEVAILPGRHGDAHWPSATPFALDEVIEEKFDDLLVVSPFVDAGEHSMLDALASRMRASGSRTLISRGDTLDKIGPERLKDWNVLSLSERVVDGEESNEEKTPALQNLHAKLIVVRQQGMVAWHMGSANMTNAAFGQPGANVHPRNCELMVRLTGRNQKVGPAKLLDMWSAANVFQPHTFKEAASDAAEREQRIRQIVHALRTAAWRLHAEETEPAHFDMRLEVTPFEPQPGFDISVRMLCRADERALAPAVSWSNVSLTDVSAFVSVEVRAADTQCERFVIQAAFSADLLEARKRAIFRDVIGNGEKLLRYLALVLDTDPSRGDWTRADGDGKSVDIFGLDGRGALYEQLLRAASRAPRRMSRAIEIFERIRHELDALPEGLDTLFDGFARYHGSKQ</sequence>
<name>A0ACB5R337_9BURK</name>
<dbReference type="EMBL" id="BPUR01000031">
    <property type="protein sequence ID" value="GJH21785.1"/>
    <property type="molecule type" value="Genomic_DNA"/>
</dbReference>
<gene>
    <name evidence="1" type="ORF">CBA19CS22_34605</name>
</gene>
<accession>A0ACB5R337</accession>
<organism evidence="1 2">
    <name type="scientific">Caballeronia novacaledonica</name>
    <dbReference type="NCBI Taxonomy" id="1544861"/>
    <lineage>
        <taxon>Bacteria</taxon>
        <taxon>Pseudomonadati</taxon>
        <taxon>Pseudomonadota</taxon>
        <taxon>Betaproteobacteria</taxon>
        <taxon>Burkholderiales</taxon>
        <taxon>Burkholderiaceae</taxon>
        <taxon>Caballeronia</taxon>
    </lineage>
</organism>
<reference evidence="1" key="1">
    <citation type="submission" date="2021-09" db="EMBL/GenBank/DDBJ databases">
        <title>Isolation and characterization of 3-chlorobenzoate degrading bacteria from soils in Shizuoka.</title>
        <authorList>
            <person name="Ifat A."/>
            <person name="Ogawa N."/>
            <person name="Kimbara K."/>
            <person name="Moriuchi R."/>
            <person name="Dohra H."/>
            <person name="Shintani M."/>
        </authorList>
    </citation>
    <scope>NUCLEOTIDE SEQUENCE</scope>
    <source>
        <strain evidence="1">19CS2-2</strain>
    </source>
</reference>
<proteinExistence type="predicted"/>
<evidence type="ECO:0000313" key="1">
    <source>
        <dbReference type="EMBL" id="GJH21785.1"/>
    </source>
</evidence>
<protein>
    <submittedName>
        <fullName evidence="1">Uncharacterized protein</fullName>
    </submittedName>
</protein>
<dbReference type="Proteomes" id="UP001055013">
    <property type="component" value="Unassembled WGS sequence"/>
</dbReference>
<keyword evidence="2" id="KW-1185">Reference proteome</keyword>
<evidence type="ECO:0000313" key="2">
    <source>
        <dbReference type="Proteomes" id="UP001055013"/>
    </source>
</evidence>
<comment type="caution">
    <text evidence="1">The sequence shown here is derived from an EMBL/GenBank/DDBJ whole genome shotgun (WGS) entry which is preliminary data.</text>
</comment>